<feature type="compositionally biased region" description="Polar residues" evidence="1">
    <location>
        <begin position="241"/>
        <end position="258"/>
    </location>
</feature>
<keyword evidence="3" id="KW-1185">Reference proteome</keyword>
<feature type="compositionally biased region" description="Low complexity" evidence="1">
    <location>
        <begin position="60"/>
        <end position="79"/>
    </location>
</feature>
<protein>
    <submittedName>
        <fullName evidence="2">Uncharacterized protein</fullName>
    </submittedName>
</protein>
<feature type="compositionally biased region" description="Polar residues" evidence="1">
    <location>
        <begin position="424"/>
        <end position="462"/>
    </location>
</feature>
<feature type="region of interest" description="Disordered" evidence="1">
    <location>
        <begin position="495"/>
        <end position="544"/>
    </location>
</feature>
<organism evidence="2 3">
    <name type="scientific">Orbilia brochopaga</name>
    <dbReference type="NCBI Taxonomy" id="3140254"/>
    <lineage>
        <taxon>Eukaryota</taxon>
        <taxon>Fungi</taxon>
        <taxon>Dikarya</taxon>
        <taxon>Ascomycota</taxon>
        <taxon>Pezizomycotina</taxon>
        <taxon>Orbiliomycetes</taxon>
        <taxon>Orbiliales</taxon>
        <taxon>Orbiliaceae</taxon>
        <taxon>Orbilia</taxon>
    </lineage>
</organism>
<feature type="compositionally biased region" description="Polar residues" evidence="1">
    <location>
        <begin position="8"/>
        <end position="26"/>
    </location>
</feature>
<feature type="compositionally biased region" description="Low complexity" evidence="1">
    <location>
        <begin position="499"/>
        <end position="528"/>
    </location>
</feature>
<feature type="region of interest" description="Disordered" evidence="1">
    <location>
        <begin position="596"/>
        <end position="645"/>
    </location>
</feature>
<sequence>MSFVPEVVSTTRYSNRTADASTSSNKVDGALADSANPSKPRFLPEPIETTRRSNRTALASPDYLPPDSSSPSSSNSSTPKATLLPNNPVDAFASPAPQKPSRFLPEPVETSKRSNRTQAVKPSNSNRKGWGRDSDDDYEAERLDAQRNASGKTPAAAMSLNLGHQQRIPPGKSKWVPDDESTRWGGQHNYCYQPRHQPAGAAGDAGAAVAAAADGRIQSPTDAYSHAKVNSSGLTAAIGENSRQNVLPEQATSSTSAKGDSGDPRQINHSPNEVVCILSSTVTSNRASSAKTVCSGDQEATRSASLSSSPSLKDSAPGPNHPLSETSAVNHHHQHSLSPLRDLTIVPTVERSVEEPLNLTDVGAPQPAGVKLPSSPGTVLVRDSASPSISTRNLPKPDASACSPCPTAAVVPKAQTRTVEIAQRTVSGRPHTNNQPSPLGITSANLNPSTPLDHTTPTTASKFPTAADLRDQVLAAQSQLIKDRQQALLTPKYTPSIKQQQPQQHQQQRQQQLPLRQPHLNPPSSKFPAVPPPNGSDEPKRKRPLLPFSFIPAAPRPMNSPLSNGLLSPRLIPPATTPLICESPMPTTLYYESSKTHGSGDYFTSKKEKQPSAMSISSNSSALSRDTALTTPSTRPSSPGPLKYGYPSTSTSSLVQMMCQTPPPEHLLVSDPPNMCPKRRCEVSPEFVVAVFNYLSLGHESIARKFDKELSQATGWGLDRVVTDRLGALREYVEEYVDQKPVFGSGMGGW</sequence>
<reference evidence="2 3" key="1">
    <citation type="submission" date="2019-10" db="EMBL/GenBank/DDBJ databases">
        <authorList>
            <person name="Palmer J.M."/>
        </authorList>
    </citation>
    <scope>NUCLEOTIDE SEQUENCE [LARGE SCALE GENOMIC DNA]</scope>
    <source>
        <strain evidence="2 3">TWF696</strain>
    </source>
</reference>
<feature type="compositionally biased region" description="Low complexity" evidence="1">
    <location>
        <begin position="612"/>
        <end position="637"/>
    </location>
</feature>
<feature type="region of interest" description="Disordered" evidence="1">
    <location>
        <begin position="356"/>
        <end position="401"/>
    </location>
</feature>
<feature type="region of interest" description="Disordered" evidence="1">
    <location>
        <begin position="287"/>
        <end position="342"/>
    </location>
</feature>
<dbReference type="AlphaFoldDB" id="A0AAV9UAH1"/>
<feature type="region of interest" description="Disordered" evidence="1">
    <location>
        <begin position="239"/>
        <end position="271"/>
    </location>
</feature>
<feature type="compositionally biased region" description="Polar residues" evidence="1">
    <location>
        <begin position="116"/>
        <end position="127"/>
    </location>
</feature>
<accession>A0AAV9UAH1</accession>
<name>A0AAV9UAH1_9PEZI</name>
<gene>
    <name evidence="2" type="ORF">TWF696_001483</name>
</gene>
<evidence type="ECO:0000313" key="3">
    <source>
        <dbReference type="Proteomes" id="UP001375240"/>
    </source>
</evidence>
<evidence type="ECO:0000256" key="1">
    <source>
        <dbReference type="SAM" id="MobiDB-lite"/>
    </source>
</evidence>
<feature type="region of interest" description="Disordered" evidence="1">
    <location>
        <begin position="1"/>
        <end position="181"/>
    </location>
</feature>
<proteinExistence type="predicted"/>
<evidence type="ECO:0000313" key="2">
    <source>
        <dbReference type="EMBL" id="KAK6338012.1"/>
    </source>
</evidence>
<feature type="region of interest" description="Disordered" evidence="1">
    <location>
        <begin position="422"/>
        <end position="464"/>
    </location>
</feature>
<dbReference type="Proteomes" id="UP001375240">
    <property type="component" value="Unassembled WGS sequence"/>
</dbReference>
<feature type="compositionally biased region" description="Low complexity" evidence="1">
    <location>
        <begin position="303"/>
        <end position="317"/>
    </location>
</feature>
<dbReference type="EMBL" id="JAVHNQ010000010">
    <property type="protein sequence ID" value="KAK6338012.1"/>
    <property type="molecule type" value="Genomic_DNA"/>
</dbReference>
<comment type="caution">
    <text evidence="2">The sequence shown here is derived from an EMBL/GenBank/DDBJ whole genome shotgun (WGS) entry which is preliminary data.</text>
</comment>